<accession>A0A3D9B040</accession>
<dbReference type="CDD" id="cd00038">
    <property type="entry name" value="CAP_ED"/>
    <property type="match status" value="1"/>
</dbReference>
<evidence type="ECO:0000313" key="3">
    <source>
        <dbReference type="Proteomes" id="UP000256257"/>
    </source>
</evidence>
<dbReference type="InterPro" id="IPR014710">
    <property type="entry name" value="RmlC-like_jellyroll"/>
</dbReference>
<proteinExistence type="predicted"/>
<evidence type="ECO:0000259" key="1">
    <source>
        <dbReference type="Pfam" id="PF00027"/>
    </source>
</evidence>
<name>A0A3D9B040_9FLAO</name>
<comment type="caution">
    <text evidence="2">The sequence shown here is derived from an EMBL/GenBank/DDBJ whole genome shotgun (WGS) entry which is preliminary data.</text>
</comment>
<dbReference type="InterPro" id="IPR000595">
    <property type="entry name" value="cNMP-bd_dom"/>
</dbReference>
<dbReference type="OrthoDB" id="1247873at2"/>
<evidence type="ECO:0000313" key="2">
    <source>
        <dbReference type="EMBL" id="REC46983.1"/>
    </source>
</evidence>
<organism evidence="2 3">
    <name type="scientific">Chryseobacterium pennipullorum</name>
    <dbReference type="NCBI Taxonomy" id="2258963"/>
    <lineage>
        <taxon>Bacteria</taxon>
        <taxon>Pseudomonadati</taxon>
        <taxon>Bacteroidota</taxon>
        <taxon>Flavobacteriia</taxon>
        <taxon>Flavobacteriales</taxon>
        <taxon>Weeksellaceae</taxon>
        <taxon>Chryseobacterium group</taxon>
        <taxon>Chryseobacterium</taxon>
    </lineage>
</organism>
<keyword evidence="3" id="KW-1185">Reference proteome</keyword>
<protein>
    <recommendedName>
        <fullName evidence="1">Cyclic nucleotide-binding domain-containing protein</fullName>
    </recommendedName>
</protein>
<dbReference type="Gene3D" id="2.60.120.10">
    <property type="entry name" value="Jelly Rolls"/>
    <property type="match status" value="1"/>
</dbReference>
<feature type="domain" description="Cyclic nucleotide-binding" evidence="1">
    <location>
        <begin position="2"/>
        <end position="80"/>
    </location>
</feature>
<reference evidence="2 3" key="1">
    <citation type="submission" date="2018-06" db="EMBL/GenBank/DDBJ databases">
        <title>Novel Chryseobacterium species.</title>
        <authorList>
            <person name="Newman J."/>
            <person name="Hugo C."/>
            <person name="Oosthuizen L."/>
            <person name="Charimba G."/>
        </authorList>
    </citation>
    <scope>NUCLEOTIDE SEQUENCE [LARGE SCALE GENOMIC DNA]</scope>
    <source>
        <strain evidence="2 3">7_F195</strain>
    </source>
</reference>
<gene>
    <name evidence="2" type="ORF">DRF67_12230</name>
</gene>
<dbReference type="RefSeq" id="WP_115928580.1">
    <property type="nucleotide sequence ID" value="NZ_QNVV01000010.1"/>
</dbReference>
<dbReference type="InterPro" id="IPR018490">
    <property type="entry name" value="cNMP-bd_dom_sf"/>
</dbReference>
<sequence length="120" mass="13991">MKEYNPGEVIFKEGGIPYYYRVVKGKEKLSNFTENGKEFVQNIISEGQNFVDSLLFTDKTYLINAITLESCSVLRVRYACLIYTLSSMLLYAKHYRTVCITSICCCREIYHKIFRTVLLE</sequence>
<dbReference type="Pfam" id="PF00027">
    <property type="entry name" value="cNMP_binding"/>
    <property type="match status" value="1"/>
</dbReference>
<dbReference type="Proteomes" id="UP000256257">
    <property type="component" value="Unassembled WGS sequence"/>
</dbReference>
<dbReference type="SUPFAM" id="SSF51206">
    <property type="entry name" value="cAMP-binding domain-like"/>
    <property type="match status" value="1"/>
</dbReference>
<dbReference type="AlphaFoldDB" id="A0A3D9B040"/>
<dbReference type="EMBL" id="QNVV01000010">
    <property type="protein sequence ID" value="REC46983.1"/>
    <property type="molecule type" value="Genomic_DNA"/>
</dbReference>